<gene>
    <name evidence="1" type="ORF">SDC9_211964</name>
</gene>
<organism evidence="1">
    <name type="scientific">bioreactor metagenome</name>
    <dbReference type="NCBI Taxonomy" id="1076179"/>
    <lineage>
        <taxon>unclassified sequences</taxon>
        <taxon>metagenomes</taxon>
        <taxon>ecological metagenomes</taxon>
    </lineage>
</organism>
<accession>A0A645JYP0</accession>
<dbReference type="AlphaFoldDB" id="A0A645JYP0"/>
<proteinExistence type="predicted"/>
<sequence length="77" mass="8072">MYLPVTKSVAFVRSTVTMSSSFVIPAKEVSIEAINSLATGLAVEDLISVAIERTFPSAPLIVTVKVVVASFSVASNL</sequence>
<protein>
    <submittedName>
        <fullName evidence="1">Uncharacterized protein</fullName>
    </submittedName>
</protein>
<evidence type="ECO:0000313" key="1">
    <source>
        <dbReference type="EMBL" id="MPN64193.1"/>
    </source>
</evidence>
<comment type="caution">
    <text evidence="1">The sequence shown here is derived from an EMBL/GenBank/DDBJ whole genome shotgun (WGS) entry which is preliminary data.</text>
</comment>
<dbReference type="EMBL" id="VSSQ01144712">
    <property type="protein sequence ID" value="MPN64193.1"/>
    <property type="molecule type" value="Genomic_DNA"/>
</dbReference>
<reference evidence="1" key="1">
    <citation type="submission" date="2019-08" db="EMBL/GenBank/DDBJ databases">
        <authorList>
            <person name="Kucharzyk K."/>
            <person name="Murdoch R.W."/>
            <person name="Higgins S."/>
            <person name="Loffler F."/>
        </authorList>
    </citation>
    <scope>NUCLEOTIDE SEQUENCE</scope>
</reference>
<name>A0A645JYP0_9ZZZZ</name>